<keyword evidence="2" id="KW-0732">Signal</keyword>
<keyword evidence="4" id="KW-1185">Reference proteome</keyword>
<accession>A0A238JL16</accession>
<evidence type="ECO:0008006" key="5">
    <source>
        <dbReference type="Google" id="ProtNLM"/>
    </source>
</evidence>
<evidence type="ECO:0000256" key="2">
    <source>
        <dbReference type="SAM" id="SignalP"/>
    </source>
</evidence>
<feature type="chain" id="PRO_5012466751" description="Peptidoglycan binding-like domain-containing protein" evidence="2">
    <location>
        <begin position="23"/>
        <end position="231"/>
    </location>
</feature>
<reference evidence="4" key="1">
    <citation type="submission" date="2017-05" db="EMBL/GenBank/DDBJ databases">
        <authorList>
            <person name="Rodrigo-Torres L."/>
            <person name="Arahal R. D."/>
            <person name="Lucena T."/>
        </authorList>
    </citation>
    <scope>NUCLEOTIDE SEQUENCE [LARGE SCALE GENOMIC DNA]</scope>
    <source>
        <strain evidence="4">CECT 8621</strain>
    </source>
</reference>
<protein>
    <recommendedName>
        <fullName evidence="5">Peptidoglycan binding-like domain-containing protein</fullName>
    </recommendedName>
</protein>
<sequence length="231" mass="24156">MRVVILGGVALTLCIGVSAGQAAPCVGSDFTTPFPGASNVTTHVVDVPSPRFPGFWQEGTKDGYFYMLFANGDAVLTAGRDSTWHISYSCDAGLGECSAHIEGTPPGEAMQVAEQLKQCLLEGEVSQAVQEPETRLVEEEPPNVPSEEPVSPAPPEDPATCSVETIDDENLTRKLQGMLVLAGADPGPLDGIPGAMTTNALISVLGETAAQLPTEDAIAALRELMCSDSDR</sequence>
<dbReference type="Proteomes" id="UP000202922">
    <property type="component" value="Unassembled WGS sequence"/>
</dbReference>
<name>A0A238JL16_9RHOB</name>
<evidence type="ECO:0000313" key="3">
    <source>
        <dbReference type="EMBL" id="SMX31331.1"/>
    </source>
</evidence>
<evidence type="ECO:0000256" key="1">
    <source>
        <dbReference type="SAM" id="MobiDB-lite"/>
    </source>
</evidence>
<dbReference type="AlphaFoldDB" id="A0A238JL16"/>
<dbReference type="EMBL" id="FXYE01000001">
    <property type="protein sequence ID" value="SMX31331.1"/>
    <property type="molecule type" value="Genomic_DNA"/>
</dbReference>
<proteinExistence type="predicted"/>
<feature type="signal peptide" evidence="2">
    <location>
        <begin position="1"/>
        <end position="22"/>
    </location>
</feature>
<gene>
    <name evidence="3" type="ORF">COL8621_00393</name>
</gene>
<evidence type="ECO:0000313" key="4">
    <source>
        <dbReference type="Proteomes" id="UP000202922"/>
    </source>
</evidence>
<feature type="region of interest" description="Disordered" evidence="1">
    <location>
        <begin position="129"/>
        <end position="159"/>
    </location>
</feature>
<organism evidence="3 4">
    <name type="scientific">Actibacterium lipolyticum</name>
    <dbReference type="NCBI Taxonomy" id="1524263"/>
    <lineage>
        <taxon>Bacteria</taxon>
        <taxon>Pseudomonadati</taxon>
        <taxon>Pseudomonadota</taxon>
        <taxon>Alphaproteobacteria</taxon>
        <taxon>Rhodobacterales</taxon>
        <taxon>Roseobacteraceae</taxon>
        <taxon>Actibacterium</taxon>
    </lineage>
</organism>